<dbReference type="RefSeq" id="WP_096460446.1">
    <property type="nucleotide sequence ID" value="NZ_AP014936.1"/>
</dbReference>
<dbReference type="PANTHER" id="PTHR32309">
    <property type="entry name" value="TYROSINE-PROTEIN KINASE"/>
    <property type="match status" value="1"/>
</dbReference>
<dbReference type="SUPFAM" id="SSF57997">
    <property type="entry name" value="Tropomyosin"/>
    <property type="match status" value="1"/>
</dbReference>
<dbReference type="NCBIfam" id="TIGR03007">
    <property type="entry name" value="pepcterm_ChnLen"/>
    <property type="match status" value="1"/>
</dbReference>
<keyword evidence="4" id="KW-1185">Reference proteome</keyword>
<dbReference type="InterPro" id="IPR014345">
    <property type="entry name" value="XrtA_polysacc_chain"/>
</dbReference>
<dbReference type="GO" id="GO:0005886">
    <property type="term" value="C:plasma membrane"/>
    <property type="evidence" value="ECO:0007669"/>
    <property type="project" value="TreeGrafter"/>
</dbReference>
<keyword evidence="2" id="KW-0472">Membrane</keyword>
<evidence type="ECO:0000256" key="2">
    <source>
        <dbReference type="SAM" id="Phobius"/>
    </source>
</evidence>
<dbReference type="EMBL" id="AP014936">
    <property type="protein sequence ID" value="BAU47899.1"/>
    <property type="molecule type" value="Genomic_DNA"/>
</dbReference>
<organism evidence="3 4">
    <name type="scientific">Sulfurifustis variabilis</name>
    <dbReference type="NCBI Taxonomy" id="1675686"/>
    <lineage>
        <taxon>Bacteria</taxon>
        <taxon>Pseudomonadati</taxon>
        <taxon>Pseudomonadota</taxon>
        <taxon>Gammaproteobacteria</taxon>
        <taxon>Acidiferrobacterales</taxon>
        <taxon>Acidiferrobacteraceae</taxon>
        <taxon>Sulfurifustis</taxon>
    </lineage>
</organism>
<accession>A0A1B4V2W8</accession>
<keyword evidence="2" id="KW-0812">Transmembrane</keyword>
<sequence length="512" mass="58716">MLFLPEHLTRIFVNEAFRHRRAMVAMFVVISVTLLLVGLVWPKGYSAYTTILVDEKNIIQPLMQGAAVTTEVADRSRLAREIIFGRKIMNQVLSETGWLESEPAPDEQERLLKRVMRKTSITNLGRNLIKIEYRDDDPERAYMTTKRFADLFISESLDAKSNESQAAFDFIDKQVQEYHEKLARAEQALKEFRSENLDAQPGADADISTRLNTLQSRIEEATQELRETEIKKQSLERQLSGEAEVVSAVSRENQYRARIAELYSQLETLRLSYHDTYPDIVRLRHQIDDLNQAIAEERQRREQARQTGRATIDETVINNPMYQQLRRELSATQIQVDTLHARIAEAKRQMQAELERGKRMQGGAATLAELTRDYQVNREIYQDLLKRRENARVSMNLDRENQGLTFKIQEPAVLPLQPSGLRFWHFVLGGLILGIAIPIGLLYAKLHFDPRVRVAAVLADRYKLPVLATVPQLWSPREATLARRDVYGLATVLLLTVASIGAVVTLRLLKMV</sequence>
<evidence type="ECO:0000313" key="4">
    <source>
        <dbReference type="Proteomes" id="UP000218899"/>
    </source>
</evidence>
<dbReference type="Proteomes" id="UP000218899">
    <property type="component" value="Chromosome"/>
</dbReference>
<feature type="transmembrane region" description="Helical" evidence="2">
    <location>
        <begin position="423"/>
        <end position="444"/>
    </location>
</feature>
<feature type="transmembrane region" description="Helical" evidence="2">
    <location>
        <begin position="486"/>
        <end position="509"/>
    </location>
</feature>
<dbReference type="AlphaFoldDB" id="A0A1B4V2W8"/>
<gene>
    <name evidence="3" type="ORF">SVA_1332</name>
</gene>
<protein>
    <submittedName>
        <fullName evidence="3">Lipopolysaccharide biosynthesis protein</fullName>
    </submittedName>
</protein>
<dbReference type="InterPro" id="IPR050445">
    <property type="entry name" value="Bact_polysacc_biosynth/exp"/>
</dbReference>
<keyword evidence="1" id="KW-0175">Coiled coil</keyword>
<dbReference type="OrthoDB" id="9795292at2"/>
<dbReference type="PANTHER" id="PTHR32309:SF13">
    <property type="entry name" value="FERRIC ENTEROBACTIN TRANSPORT PROTEIN FEPE"/>
    <property type="match status" value="1"/>
</dbReference>
<evidence type="ECO:0000256" key="1">
    <source>
        <dbReference type="SAM" id="Coils"/>
    </source>
</evidence>
<dbReference type="GO" id="GO:0004713">
    <property type="term" value="F:protein tyrosine kinase activity"/>
    <property type="evidence" value="ECO:0007669"/>
    <property type="project" value="TreeGrafter"/>
</dbReference>
<feature type="transmembrane region" description="Helical" evidence="2">
    <location>
        <begin position="21"/>
        <end position="41"/>
    </location>
</feature>
<name>A0A1B4V2W8_9GAMM</name>
<dbReference type="KEGG" id="sva:SVA_1332"/>
<feature type="coiled-coil region" evidence="1">
    <location>
        <begin position="168"/>
        <end position="245"/>
    </location>
</feature>
<reference evidence="3 4" key="1">
    <citation type="submission" date="2015-08" db="EMBL/GenBank/DDBJ databases">
        <title>Complete genome sequence of Sulfurifustis variabilis.</title>
        <authorList>
            <person name="Miura A."/>
            <person name="Kojima H."/>
            <person name="Fukui M."/>
        </authorList>
    </citation>
    <scope>NUCLEOTIDE SEQUENCE [LARGE SCALE GENOMIC DNA]</scope>
    <source>
        <strain evidence="4">skN76</strain>
    </source>
</reference>
<feature type="coiled-coil region" evidence="1">
    <location>
        <begin position="280"/>
        <end position="356"/>
    </location>
</feature>
<proteinExistence type="predicted"/>
<evidence type="ECO:0000313" key="3">
    <source>
        <dbReference type="EMBL" id="BAU47899.1"/>
    </source>
</evidence>
<keyword evidence="2" id="KW-1133">Transmembrane helix</keyword>